<reference evidence="1" key="1">
    <citation type="journal article" date="2021" name="Proc. Natl. Acad. Sci. U.S.A.">
        <title>A Catalog of Tens of Thousands of Viruses from Human Metagenomes Reveals Hidden Associations with Chronic Diseases.</title>
        <authorList>
            <person name="Tisza M.J."/>
            <person name="Buck C.B."/>
        </authorList>
    </citation>
    <scope>NUCLEOTIDE SEQUENCE</scope>
    <source>
        <strain evidence="1">Ctshb19</strain>
    </source>
</reference>
<proteinExistence type="predicted"/>
<dbReference type="EMBL" id="BK016086">
    <property type="protein sequence ID" value="DAF93603.1"/>
    <property type="molecule type" value="Genomic_DNA"/>
</dbReference>
<organism evidence="1">
    <name type="scientific">Myoviridae sp. ctshb19</name>
    <dbReference type="NCBI Taxonomy" id="2825194"/>
    <lineage>
        <taxon>Viruses</taxon>
        <taxon>Duplodnaviria</taxon>
        <taxon>Heunggongvirae</taxon>
        <taxon>Uroviricota</taxon>
        <taxon>Caudoviricetes</taxon>
    </lineage>
</organism>
<protein>
    <submittedName>
        <fullName evidence="1">Uncharacterized protein</fullName>
    </submittedName>
</protein>
<name>A0A8S5UGQ4_9CAUD</name>
<evidence type="ECO:0000313" key="1">
    <source>
        <dbReference type="EMBL" id="DAF93603.1"/>
    </source>
</evidence>
<accession>A0A8S5UGQ4</accession>
<sequence length="210" mass="24210">MPILADNVVETLASEESRYLEMIDRGELVETGVFAYHKAIPFKIFMGTDHYVGEVLAACRLLVLVKGQDVVYACYYKTAENEYFGNRVVQVEVRQSPAWPGLARAMMRHHFLRHFDAVRTDISGTHDGRRMWQKLYADYRKELYFYQGRLNIDLRTSSGDNNQDAACPDRVTHIKSLKTGVAMRDEMWHDNKLGNVVVIYMANKPLRGDQ</sequence>